<gene>
    <name evidence="3" type="ORF">GM415_00895</name>
</gene>
<dbReference type="Proteomes" id="UP000428328">
    <property type="component" value="Chromosome"/>
</dbReference>
<sequence>MFVRRALDAAFLSCVLLTLLLAAGCGTGETPPVDPEVVRKELIGKVWHCESMFGRPILGDDKPTLEFLADGTVKGNGGCNDYSGTYALAAESLSFGPMTQTKKACGAALGDQEFTYITSLGKVNKLKVDGGELLLFGEQAIEPMKFTKSGGGLFW</sequence>
<dbReference type="AlphaFoldDB" id="A0A6I6J874"/>
<dbReference type="KEGG" id="psel:GM415_00895"/>
<keyword evidence="4" id="KW-1185">Reference proteome</keyword>
<feature type="signal peptide" evidence="1">
    <location>
        <begin position="1"/>
        <end position="22"/>
    </location>
</feature>
<organism evidence="3 4">
    <name type="scientific">Pseudodesulfovibrio cashew</name>
    <dbReference type="NCBI Taxonomy" id="2678688"/>
    <lineage>
        <taxon>Bacteria</taxon>
        <taxon>Pseudomonadati</taxon>
        <taxon>Thermodesulfobacteriota</taxon>
        <taxon>Desulfovibrionia</taxon>
        <taxon>Desulfovibrionales</taxon>
        <taxon>Desulfovibrionaceae</taxon>
    </lineage>
</organism>
<evidence type="ECO:0000256" key="1">
    <source>
        <dbReference type="SAM" id="SignalP"/>
    </source>
</evidence>
<reference evidence="3 4" key="1">
    <citation type="submission" date="2019-11" db="EMBL/GenBank/DDBJ databases">
        <authorList>
            <person name="Zheng R.K."/>
            <person name="Sun C.M."/>
        </authorList>
    </citation>
    <scope>NUCLEOTIDE SEQUENCE [LARGE SCALE GENOMIC DNA]</scope>
    <source>
        <strain evidence="3 4">SRB007</strain>
    </source>
</reference>
<dbReference type="PROSITE" id="PS51257">
    <property type="entry name" value="PROKAR_LIPOPROTEIN"/>
    <property type="match status" value="1"/>
</dbReference>
<dbReference type="RefSeq" id="WP_158945866.1">
    <property type="nucleotide sequence ID" value="NZ_CP046400.1"/>
</dbReference>
<dbReference type="InterPro" id="IPR005184">
    <property type="entry name" value="DUF306_Meta_HslJ"/>
</dbReference>
<dbReference type="EMBL" id="CP046400">
    <property type="protein sequence ID" value="QGY38755.1"/>
    <property type="molecule type" value="Genomic_DNA"/>
</dbReference>
<dbReference type="PANTHER" id="PTHR35535:SF2">
    <property type="entry name" value="DUF306 DOMAIN-CONTAINING PROTEIN"/>
    <property type="match status" value="1"/>
</dbReference>
<dbReference type="InterPro" id="IPR038670">
    <property type="entry name" value="HslJ-like_sf"/>
</dbReference>
<evidence type="ECO:0000313" key="3">
    <source>
        <dbReference type="EMBL" id="QGY38755.1"/>
    </source>
</evidence>
<evidence type="ECO:0000313" key="4">
    <source>
        <dbReference type="Proteomes" id="UP000428328"/>
    </source>
</evidence>
<protein>
    <submittedName>
        <fullName evidence="3">META domain-containing protein</fullName>
    </submittedName>
</protein>
<proteinExistence type="predicted"/>
<keyword evidence="1" id="KW-0732">Signal</keyword>
<feature type="domain" description="DUF306" evidence="2">
    <location>
        <begin position="40"/>
        <end position="142"/>
    </location>
</feature>
<dbReference type="Gene3D" id="2.40.128.270">
    <property type="match status" value="1"/>
</dbReference>
<dbReference type="Pfam" id="PF03724">
    <property type="entry name" value="META"/>
    <property type="match status" value="1"/>
</dbReference>
<accession>A0A6I6J874</accession>
<feature type="chain" id="PRO_5026194519" evidence="1">
    <location>
        <begin position="23"/>
        <end position="155"/>
    </location>
</feature>
<evidence type="ECO:0000259" key="2">
    <source>
        <dbReference type="Pfam" id="PF03724"/>
    </source>
</evidence>
<dbReference type="PANTHER" id="PTHR35535">
    <property type="entry name" value="HEAT SHOCK PROTEIN HSLJ"/>
    <property type="match status" value="1"/>
</dbReference>
<name>A0A6I6J874_9BACT</name>
<dbReference type="InterPro" id="IPR053147">
    <property type="entry name" value="Hsp_HslJ-like"/>
</dbReference>